<dbReference type="InterPro" id="IPR000060">
    <property type="entry name" value="BCCT_transptr"/>
</dbReference>
<gene>
    <name evidence="10" type="ORF">H0194_04975</name>
</gene>
<dbReference type="AlphaFoldDB" id="A0A7G7CRW2"/>
<evidence type="ECO:0000256" key="5">
    <source>
        <dbReference type="ARBA" id="ARBA00022692"/>
    </source>
</evidence>
<keyword evidence="7 9" id="KW-0472">Membrane</keyword>
<evidence type="ECO:0000256" key="4">
    <source>
        <dbReference type="ARBA" id="ARBA00022475"/>
    </source>
</evidence>
<dbReference type="Pfam" id="PF02028">
    <property type="entry name" value="BCCT"/>
    <property type="match status" value="1"/>
</dbReference>
<feature type="transmembrane region" description="Helical" evidence="9">
    <location>
        <begin position="126"/>
        <end position="146"/>
    </location>
</feature>
<name>A0A7G7CRW2_9CORY</name>
<evidence type="ECO:0000256" key="8">
    <source>
        <dbReference type="SAM" id="MobiDB-lite"/>
    </source>
</evidence>
<comment type="similarity">
    <text evidence="2">Belongs to the BCCT transporter (TC 2.A.15) family.</text>
</comment>
<sequence length="610" mass="67217">MSHSTPSPTNPPTTQSPESAESIAASDSHRRVQDKKRSIFGLQTDPFIFFTSAGFVVAFVTLTLIFGEGARDAYAAVSGLLMDNLSWLYIGGYSAMLVFLIVIFISKFGNLRLGDDDEEPIYSTPVWFAMLFAAGLGATLLFWGAAEPLHHAFNPPRGDLEPMSNEAITQAFNFTYYHFAAHMWVPFIVPGLAMGYFTFKRKMPARMSSAFSPVLGGYVYKWPGKLIDALSIIGTIFGLAVSVGLGVLQINAGLNILWGVPLVGWVEVCIIALITAVATTSAVSGLDKGIKILSNINIYATVILAIFVLTMGPTLTILKHSTEAFGQYASSLPEMMFWTDSFNENPGWHETWTAFYWAWTICWSPFVGMFIARISRGRTVRQFIGGVLLLPTTFVVLWFSIFGRAAIEVERNEPGKLTKPVVEDGDTPVALFALLSEYPLYMLSGALAIFVIVIYFITSIDSAAIVMDTFASGEEAKTPAIYRASWAISVGVVTGALLFINESGIEAIQQVVIIVALPFFFMMFLLMYSITKGMSDDYAAERRLRTREWEKTDTPEKLEAAEAKPAPGYNAEGDPIDYDEPEYDEEGRMILKSDVRIEGDLDVGGEDRRD</sequence>
<feature type="transmembrane region" description="Helical" evidence="9">
    <location>
        <begin position="47"/>
        <end position="66"/>
    </location>
</feature>
<dbReference type="GO" id="GO:0005886">
    <property type="term" value="C:plasma membrane"/>
    <property type="evidence" value="ECO:0007669"/>
    <property type="project" value="UniProtKB-SubCell"/>
</dbReference>
<evidence type="ECO:0000313" key="11">
    <source>
        <dbReference type="Proteomes" id="UP000515743"/>
    </source>
</evidence>
<feature type="transmembrane region" description="Helical" evidence="9">
    <location>
        <begin position="384"/>
        <end position="407"/>
    </location>
</feature>
<evidence type="ECO:0000256" key="9">
    <source>
        <dbReference type="SAM" id="Phobius"/>
    </source>
</evidence>
<feature type="compositionally biased region" description="Acidic residues" evidence="8">
    <location>
        <begin position="574"/>
        <end position="583"/>
    </location>
</feature>
<feature type="compositionally biased region" description="Low complexity" evidence="8">
    <location>
        <begin position="1"/>
        <end position="19"/>
    </location>
</feature>
<feature type="region of interest" description="Disordered" evidence="8">
    <location>
        <begin position="549"/>
        <end position="583"/>
    </location>
</feature>
<dbReference type="KEGG" id="cik:H0194_04975"/>
<evidence type="ECO:0000256" key="2">
    <source>
        <dbReference type="ARBA" id="ARBA00005658"/>
    </source>
</evidence>
<accession>A0A7G7CRW2</accession>
<keyword evidence="4" id="KW-1003">Cell membrane</keyword>
<evidence type="ECO:0000256" key="6">
    <source>
        <dbReference type="ARBA" id="ARBA00022989"/>
    </source>
</evidence>
<feature type="transmembrane region" description="Helical" evidence="9">
    <location>
        <begin position="507"/>
        <end position="528"/>
    </location>
</feature>
<dbReference type="RefSeq" id="WP_185176701.1">
    <property type="nucleotide sequence ID" value="NZ_CP059404.1"/>
</dbReference>
<feature type="transmembrane region" description="Helical" evidence="9">
    <location>
        <begin position="298"/>
        <end position="318"/>
    </location>
</feature>
<evidence type="ECO:0000256" key="3">
    <source>
        <dbReference type="ARBA" id="ARBA00022448"/>
    </source>
</evidence>
<dbReference type="Proteomes" id="UP000515743">
    <property type="component" value="Chromosome"/>
</dbReference>
<reference evidence="10 11" key="1">
    <citation type="submission" date="2020-07" db="EMBL/GenBank/DDBJ databases">
        <title>Complete genome and description of Corynebacterium incognita strain Marseille-Q3630 sp. nov.</title>
        <authorList>
            <person name="Boxberger M."/>
        </authorList>
    </citation>
    <scope>NUCLEOTIDE SEQUENCE [LARGE SCALE GENOMIC DNA]</scope>
    <source>
        <strain evidence="10 11">Marseille-Q3630</strain>
    </source>
</reference>
<dbReference type="PANTHER" id="PTHR30047:SF7">
    <property type="entry name" value="HIGH-AFFINITY CHOLINE TRANSPORT PROTEIN"/>
    <property type="match status" value="1"/>
</dbReference>
<keyword evidence="6 9" id="KW-1133">Transmembrane helix</keyword>
<feature type="transmembrane region" description="Helical" evidence="9">
    <location>
        <begin position="229"/>
        <end position="250"/>
    </location>
</feature>
<feature type="compositionally biased region" description="Basic and acidic residues" evidence="8">
    <location>
        <begin position="549"/>
        <end position="562"/>
    </location>
</feature>
<evidence type="ECO:0000256" key="1">
    <source>
        <dbReference type="ARBA" id="ARBA00004651"/>
    </source>
</evidence>
<dbReference type="GO" id="GO:0022857">
    <property type="term" value="F:transmembrane transporter activity"/>
    <property type="evidence" value="ECO:0007669"/>
    <property type="project" value="InterPro"/>
</dbReference>
<feature type="region of interest" description="Disordered" evidence="8">
    <location>
        <begin position="1"/>
        <end position="27"/>
    </location>
</feature>
<comment type="subcellular location">
    <subcellularLocation>
        <location evidence="1">Cell membrane</location>
        <topology evidence="1">Multi-pass membrane protein</topology>
    </subcellularLocation>
</comment>
<protein>
    <submittedName>
        <fullName evidence="10">BCCT family transporter</fullName>
    </submittedName>
</protein>
<dbReference type="PANTHER" id="PTHR30047">
    <property type="entry name" value="HIGH-AFFINITY CHOLINE TRANSPORT PROTEIN-RELATED"/>
    <property type="match status" value="1"/>
</dbReference>
<feature type="transmembrane region" description="Helical" evidence="9">
    <location>
        <begin position="480"/>
        <end position="501"/>
    </location>
</feature>
<keyword evidence="5 9" id="KW-0812">Transmembrane</keyword>
<feature type="transmembrane region" description="Helical" evidence="9">
    <location>
        <begin position="179"/>
        <end position="199"/>
    </location>
</feature>
<feature type="transmembrane region" description="Helical" evidence="9">
    <location>
        <begin position="438"/>
        <end position="460"/>
    </location>
</feature>
<dbReference type="NCBIfam" id="TIGR00842">
    <property type="entry name" value="bcct"/>
    <property type="match status" value="1"/>
</dbReference>
<keyword evidence="11" id="KW-1185">Reference proteome</keyword>
<keyword evidence="3" id="KW-0813">Transport</keyword>
<evidence type="ECO:0000313" key="10">
    <source>
        <dbReference type="EMBL" id="QNE90328.1"/>
    </source>
</evidence>
<proteinExistence type="inferred from homology"/>
<feature type="transmembrane region" description="Helical" evidence="9">
    <location>
        <begin position="262"/>
        <end position="286"/>
    </location>
</feature>
<organism evidence="10 11">
    <name type="scientific">Corynebacterium incognita</name>
    <dbReference type="NCBI Taxonomy" id="2754725"/>
    <lineage>
        <taxon>Bacteria</taxon>
        <taxon>Bacillati</taxon>
        <taxon>Actinomycetota</taxon>
        <taxon>Actinomycetes</taxon>
        <taxon>Mycobacteriales</taxon>
        <taxon>Corynebacteriaceae</taxon>
        <taxon>Corynebacterium</taxon>
    </lineage>
</organism>
<feature type="transmembrane region" description="Helical" evidence="9">
    <location>
        <begin position="354"/>
        <end position="372"/>
    </location>
</feature>
<evidence type="ECO:0000256" key="7">
    <source>
        <dbReference type="ARBA" id="ARBA00023136"/>
    </source>
</evidence>
<feature type="transmembrane region" description="Helical" evidence="9">
    <location>
        <begin position="86"/>
        <end position="105"/>
    </location>
</feature>
<dbReference type="EMBL" id="CP059404">
    <property type="protein sequence ID" value="QNE90328.1"/>
    <property type="molecule type" value="Genomic_DNA"/>
</dbReference>